<dbReference type="GO" id="GO:0008168">
    <property type="term" value="F:methyltransferase activity"/>
    <property type="evidence" value="ECO:0007669"/>
    <property type="project" value="UniProtKB-KW"/>
</dbReference>
<organism evidence="1 2">
    <name type="scientific">Methylophaga marina</name>
    <dbReference type="NCBI Taxonomy" id="45495"/>
    <lineage>
        <taxon>Bacteria</taxon>
        <taxon>Pseudomonadati</taxon>
        <taxon>Pseudomonadota</taxon>
        <taxon>Gammaproteobacteria</taxon>
        <taxon>Thiotrichales</taxon>
        <taxon>Piscirickettsiaceae</taxon>
        <taxon>Methylophaga</taxon>
    </lineage>
</organism>
<accession>A0ABP3CRE6</accession>
<evidence type="ECO:0000313" key="2">
    <source>
        <dbReference type="Proteomes" id="UP001501476"/>
    </source>
</evidence>
<keyword evidence="2" id="KW-1185">Reference proteome</keyword>
<dbReference type="NCBIfam" id="TIGR04325">
    <property type="entry name" value="MTase_LIC12133"/>
    <property type="match status" value="1"/>
</dbReference>
<comment type="caution">
    <text evidence="1">The sequence shown here is derived from an EMBL/GenBank/DDBJ whole genome shotgun (WGS) entry which is preliminary data.</text>
</comment>
<keyword evidence="1" id="KW-0489">Methyltransferase</keyword>
<keyword evidence="1" id="KW-0808">Transferase</keyword>
<gene>
    <name evidence="1" type="ORF">GCM10008964_01320</name>
</gene>
<proteinExistence type="predicted"/>
<dbReference type="GO" id="GO:0032259">
    <property type="term" value="P:methylation"/>
    <property type="evidence" value="ECO:0007669"/>
    <property type="project" value="UniProtKB-KW"/>
</dbReference>
<protein>
    <submittedName>
        <fullName evidence="1">TIGR04325 family methyltransferase</fullName>
    </submittedName>
</protein>
<dbReference type="EMBL" id="BAAADG010000001">
    <property type="protein sequence ID" value="GAA0213602.1"/>
    <property type="molecule type" value="Genomic_DNA"/>
</dbReference>
<evidence type="ECO:0000313" key="1">
    <source>
        <dbReference type="EMBL" id="GAA0213602.1"/>
    </source>
</evidence>
<dbReference type="InterPro" id="IPR027612">
    <property type="entry name" value="Put_MTase_LIC12133"/>
</dbReference>
<name>A0ABP3CRE6_9GAMM</name>
<sequence length="267" mass="30786">MNQLIKSFIPPILLNVIKRFRTREYGWVGNYTSWESAQADSTGYDSSVVLEKVKNSLLKVKNGDAVFERDSVLFDEIQYSWPLLSSLLVSGFNHAELRVLDFGGSLGSTYFQYKKFLSLIENVSWSVVEQAGFITVGKELFEDEHLKFFSNIEECMAFQQPNVLLFSSVLQYIDEPYKLLDKILASDIEFVAIDRMPFIYEDTDQIKVQIVPPWIYSASYPCWFFSHGKFIEYMSSRNYYLVESFKGLEGDVDGASFIGMLFKKHIA</sequence>
<dbReference type="Proteomes" id="UP001501476">
    <property type="component" value="Unassembled WGS sequence"/>
</dbReference>
<reference evidence="2" key="1">
    <citation type="journal article" date="2019" name="Int. J. Syst. Evol. Microbiol.">
        <title>The Global Catalogue of Microorganisms (GCM) 10K type strain sequencing project: providing services to taxonomists for standard genome sequencing and annotation.</title>
        <authorList>
            <consortium name="The Broad Institute Genomics Platform"/>
            <consortium name="The Broad Institute Genome Sequencing Center for Infectious Disease"/>
            <person name="Wu L."/>
            <person name="Ma J."/>
        </authorList>
    </citation>
    <scope>NUCLEOTIDE SEQUENCE [LARGE SCALE GENOMIC DNA]</scope>
    <source>
        <strain evidence="2">JCM 6886</strain>
    </source>
</reference>
<dbReference type="RefSeq" id="WP_286305408.1">
    <property type="nucleotide sequence ID" value="NZ_AP027741.1"/>
</dbReference>